<keyword evidence="2" id="KW-0217">Developmental protein</keyword>
<evidence type="ECO:0000313" key="8">
    <source>
        <dbReference type="EMBL" id="KAK4798783.1"/>
    </source>
</evidence>
<feature type="coiled-coil region" evidence="6">
    <location>
        <begin position="137"/>
        <end position="230"/>
    </location>
</feature>
<dbReference type="AlphaFoldDB" id="A0AAN7RJ99"/>
<keyword evidence="5" id="KW-0287">Flowering</keyword>
<reference evidence="8 9" key="1">
    <citation type="journal article" date="2023" name="Hortic Res">
        <title>Pangenome of water caltrop reveals structural variations and asymmetric subgenome divergence after allopolyploidization.</title>
        <authorList>
            <person name="Zhang X."/>
            <person name="Chen Y."/>
            <person name="Wang L."/>
            <person name="Yuan Y."/>
            <person name="Fang M."/>
            <person name="Shi L."/>
            <person name="Lu R."/>
            <person name="Comes H.P."/>
            <person name="Ma Y."/>
            <person name="Chen Y."/>
            <person name="Huang G."/>
            <person name="Zhou Y."/>
            <person name="Zheng Z."/>
            <person name="Qiu Y."/>
        </authorList>
    </citation>
    <scope>NUCLEOTIDE SEQUENCE [LARGE SCALE GENOMIC DNA]</scope>
    <source>
        <strain evidence="8">F231</strain>
    </source>
</reference>
<sequence>MSSRGRRRSNEEHTTQTPGLMRHGPILVPLSGNRPVDRLEIPVSHVELLENKFCAQAAEIEQLVLENQRLASTQVILREELVSTQKDAQRVKAHFKSIQTESDIQIRILHDKIIKFEADIRAGEGIRKDLENAHKEVKGLVAARQDLMVQIQQANQELKMAHADAEKLRDLSAEYDSLMQELHRLQTTFEYEKGLNLEQVRQMQAMEQNLFSMAREVENLQNEVTNAEKKVHAPNPYVGGLLSHPGPSYPHQMQGKSPYMDSSGRPLGPPATHHEGEDTIPYRGSDGGVGPIPSSSGSAAWTRPL</sequence>
<proteinExistence type="inferred from homology"/>
<evidence type="ECO:0000256" key="3">
    <source>
        <dbReference type="ARBA" id="ARBA00022782"/>
    </source>
</evidence>
<feature type="region of interest" description="Disordered" evidence="7">
    <location>
        <begin position="241"/>
        <end position="305"/>
    </location>
</feature>
<dbReference type="InterPro" id="IPR040353">
    <property type="entry name" value="FLX/FLX-like"/>
</dbReference>
<gene>
    <name evidence="8" type="ORF">SAY86_031109</name>
</gene>
<dbReference type="Proteomes" id="UP001346149">
    <property type="component" value="Unassembled WGS sequence"/>
</dbReference>
<keyword evidence="4 6" id="KW-0175">Coiled coil</keyword>
<dbReference type="EMBL" id="JAXQNO010000005">
    <property type="protein sequence ID" value="KAK4798783.1"/>
    <property type="molecule type" value="Genomic_DNA"/>
</dbReference>
<evidence type="ECO:0000313" key="9">
    <source>
        <dbReference type="Proteomes" id="UP001346149"/>
    </source>
</evidence>
<evidence type="ECO:0000256" key="1">
    <source>
        <dbReference type="ARBA" id="ARBA00005405"/>
    </source>
</evidence>
<protein>
    <recommendedName>
        <fullName evidence="10">Protein FLX-like 2</fullName>
    </recommendedName>
</protein>
<evidence type="ECO:0000256" key="5">
    <source>
        <dbReference type="ARBA" id="ARBA00023089"/>
    </source>
</evidence>
<keyword evidence="9" id="KW-1185">Reference proteome</keyword>
<comment type="similarity">
    <text evidence="1">Belongs to the FLX family.</text>
</comment>
<comment type="caution">
    <text evidence="8">The sequence shown here is derived from an EMBL/GenBank/DDBJ whole genome shotgun (WGS) entry which is preliminary data.</text>
</comment>
<name>A0AAN7RJ99_TRANT</name>
<evidence type="ECO:0000256" key="6">
    <source>
        <dbReference type="SAM" id="Coils"/>
    </source>
</evidence>
<keyword evidence="3" id="KW-0221">Differentiation</keyword>
<evidence type="ECO:0000256" key="2">
    <source>
        <dbReference type="ARBA" id="ARBA00022473"/>
    </source>
</evidence>
<dbReference type="PANTHER" id="PTHR33405">
    <property type="entry name" value="PROTEIN FLX-LIKE 2"/>
    <property type="match status" value="1"/>
</dbReference>
<dbReference type="PANTHER" id="PTHR33405:SF18">
    <property type="entry name" value="PROTEIN FLX-LIKE 4"/>
    <property type="match status" value="1"/>
</dbReference>
<accession>A0AAN7RJ99</accession>
<organism evidence="8 9">
    <name type="scientific">Trapa natans</name>
    <name type="common">Water chestnut</name>
    <dbReference type="NCBI Taxonomy" id="22666"/>
    <lineage>
        <taxon>Eukaryota</taxon>
        <taxon>Viridiplantae</taxon>
        <taxon>Streptophyta</taxon>
        <taxon>Embryophyta</taxon>
        <taxon>Tracheophyta</taxon>
        <taxon>Spermatophyta</taxon>
        <taxon>Magnoliopsida</taxon>
        <taxon>eudicotyledons</taxon>
        <taxon>Gunneridae</taxon>
        <taxon>Pentapetalae</taxon>
        <taxon>rosids</taxon>
        <taxon>malvids</taxon>
        <taxon>Myrtales</taxon>
        <taxon>Lythraceae</taxon>
        <taxon>Trapa</taxon>
    </lineage>
</organism>
<evidence type="ECO:0000256" key="4">
    <source>
        <dbReference type="ARBA" id="ARBA00023054"/>
    </source>
</evidence>
<feature type="region of interest" description="Disordered" evidence="7">
    <location>
        <begin position="1"/>
        <end position="26"/>
    </location>
</feature>
<evidence type="ECO:0008006" key="10">
    <source>
        <dbReference type="Google" id="ProtNLM"/>
    </source>
</evidence>
<dbReference type="GO" id="GO:0009908">
    <property type="term" value="P:flower development"/>
    <property type="evidence" value="ECO:0007669"/>
    <property type="project" value="UniProtKB-KW"/>
</dbReference>
<evidence type="ECO:0000256" key="7">
    <source>
        <dbReference type="SAM" id="MobiDB-lite"/>
    </source>
</evidence>
<dbReference type="GO" id="GO:0030154">
    <property type="term" value="P:cell differentiation"/>
    <property type="evidence" value="ECO:0007669"/>
    <property type="project" value="UniProtKB-KW"/>
</dbReference>